<evidence type="ECO:0000313" key="2">
    <source>
        <dbReference type="EMBL" id="CAK7933363.1"/>
    </source>
</evidence>
<proteinExistence type="predicted"/>
<name>A0AAV1UI81_9STRA</name>
<comment type="caution">
    <text evidence="2">The sequence shown here is derived from an EMBL/GenBank/DDBJ whole genome shotgun (WGS) entry which is preliminary data.</text>
</comment>
<dbReference type="Proteomes" id="UP001162060">
    <property type="component" value="Unassembled WGS sequence"/>
</dbReference>
<evidence type="ECO:0000313" key="3">
    <source>
        <dbReference type="Proteomes" id="UP001162060"/>
    </source>
</evidence>
<keyword evidence="1" id="KW-0732">Signal</keyword>
<accession>A0AAV1UI81</accession>
<dbReference type="EMBL" id="CAKLBY020000194">
    <property type="protein sequence ID" value="CAK7933363.1"/>
    <property type="molecule type" value="Genomic_DNA"/>
</dbReference>
<gene>
    <name evidence="2" type="ORF">PM001_LOCUS18513</name>
</gene>
<feature type="chain" id="PRO_5043393455" evidence="1">
    <location>
        <begin position="21"/>
        <end position="193"/>
    </location>
</feature>
<evidence type="ECO:0000256" key="1">
    <source>
        <dbReference type="SAM" id="SignalP"/>
    </source>
</evidence>
<reference evidence="2" key="1">
    <citation type="submission" date="2024-01" db="EMBL/GenBank/DDBJ databases">
        <authorList>
            <person name="Webb A."/>
        </authorList>
    </citation>
    <scope>NUCLEOTIDE SEQUENCE</scope>
    <source>
        <strain evidence="2">Pm1</strain>
    </source>
</reference>
<feature type="signal peptide" evidence="1">
    <location>
        <begin position="1"/>
        <end position="20"/>
    </location>
</feature>
<sequence length="193" mass="21190">MHPLRFLVPVLSLAAALAIAEPLKTPSTLALNNAQRAADQPNVEYYAYVVEDEGFCSYFGTAMPMCGRKNFVCRMKPGEEAYSTEPSCLAYNTSNMEDNPYETEEKSIAPWETCTLTAELNWKIGAPPVCQRDFKCKCLQGVGGSCICAPADIVDDVHGALTCNGGTTTCPWNEYCHYLEKGGKECGKKPYFL</sequence>
<organism evidence="2 3">
    <name type="scientific">Peronospora matthiolae</name>
    <dbReference type="NCBI Taxonomy" id="2874970"/>
    <lineage>
        <taxon>Eukaryota</taxon>
        <taxon>Sar</taxon>
        <taxon>Stramenopiles</taxon>
        <taxon>Oomycota</taxon>
        <taxon>Peronosporomycetes</taxon>
        <taxon>Peronosporales</taxon>
        <taxon>Peronosporaceae</taxon>
        <taxon>Peronospora</taxon>
    </lineage>
</organism>
<dbReference type="AlphaFoldDB" id="A0AAV1UI81"/>
<protein>
    <submittedName>
        <fullName evidence="2">Uncharacterized protein</fullName>
    </submittedName>
</protein>